<feature type="transmembrane region" description="Helical" evidence="1">
    <location>
        <begin position="285"/>
        <end position="301"/>
    </location>
</feature>
<gene>
    <name evidence="2" type="ORF">ACFSUF_15310</name>
</gene>
<protein>
    <recommendedName>
        <fullName evidence="4">Type II secretion system protein GspF domain-containing protein</fullName>
    </recommendedName>
</protein>
<evidence type="ECO:0000256" key="1">
    <source>
        <dbReference type="SAM" id="Phobius"/>
    </source>
</evidence>
<feature type="transmembrane region" description="Helical" evidence="1">
    <location>
        <begin position="243"/>
        <end position="265"/>
    </location>
</feature>
<sequence>MIIWLLFSVVFSMGVFLVITPLLQQISRWLRKRTTSTFYRGIRKDYGRQIRLDLHNWAAFRRLEIYMSVAGMGGSPYVLSVISLLLFTIFFGAAYQLMHSLVSGAVLGTMTGSVPFIYLWNTYQRKQQKMATVMIPTVQNFIGFFTESENLAGAIYKAGPTMPADISGEWRRLIMDIETGEARENSILTFAERVGNAWAQDFADILVIHLETGSDIVPSLFKLINEMQNAMYNEAKRNTLLSIYRYGTMLMIVLAFLIVGFNIWIHPINKIYYFADPGGKKFVTMSILVLFGSFIGALQLGKKKI</sequence>
<evidence type="ECO:0000313" key="2">
    <source>
        <dbReference type="EMBL" id="MFD2613783.1"/>
    </source>
</evidence>
<comment type="caution">
    <text evidence="2">The sequence shown here is derived from an EMBL/GenBank/DDBJ whole genome shotgun (WGS) entry which is preliminary data.</text>
</comment>
<feature type="transmembrane region" description="Helical" evidence="1">
    <location>
        <begin position="101"/>
        <end position="120"/>
    </location>
</feature>
<evidence type="ECO:0008006" key="4">
    <source>
        <dbReference type="Google" id="ProtNLM"/>
    </source>
</evidence>
<keyword evidence="3" id="KW-1185">Reference proteome</keyword>
<proteinExistence type="predicted"/>
<dbReference type="Proteomes" id="UP001597541">
    <property type="component" value="Unassembled WGS sequence"/>
</dbReference>
<reference evidence="3" key="1">
    <citation type="journal article" date="2019" name="Int. J. Syst. Evol. Microbiol.">
        <title>The Global Catalogue of Microorganisms (GCM) 10K type strain sequencing project: providing services to taxonomists for standard genome sequencing and annotation.</title>
        <authorList>
            <consortium name="The Broad Institute Genomics Platform"/>
            <consortium name="The Broad Institute Genome Sequencing Center for Infectious Disease"/>
            <person name="Wu L."/>
            <person name="Ma J."/>
        </authorList>
    </citation>
    <scope>NUCLEOTIDE SEQUENCE [LARGE SCALE GENOMIC DNA]</scope>
    <source>
        <strain evidence="3">KCTC 3950</strain>
    </source>
</reference>
<accession>A0ABW5PGS2</accession>
<dbReference type="EMBL" id="JBHUME010000009">
    <property type="protein sequence ID" value="MFD2613783.1"/>
    <property type="molecule type" value="Genomic_DNA"/>
</dbReference>
<dbReference type="RefSeq" id="WP_377603941.1">
    <property type="nucleotide sequence ID" value="NZ_JBHUME010000009.1"/>
</dbReference>
<keyword evidence="1" id="KW-1133">Transmembrane helix</keyword>
<name>A0ABW5PGS2_9BACL</name>
<keyword evidence="1" id="KW-0472">Membrane</keyword>
<evidence type="ECO:0000313" key="3">
    <source>
        <dbReference type="Proteomes" id="UP001597541"/>
    </source>
</evidence>
<keyword evidence="1" id="KW-0812">Transmembrane</keyword>
<feature type="transmembrane region" description="Helical" evidence="1">
    <location>
        <begin position="77"/>
        <end position="95"/>
    </location>
</feature>
<feature type="transmembrane region" description="Helical" evidence="1">
    <location>
        <begin position="6"/>
        <end position="23"/>
    </location>
</feature>
<organism evidence="2 3">
    <name type="scientific">Paenibacillus gansuensis</name>
    <dbReference type="NCBI Taxonomy" id="306542"/>
    <lineage>
        <taxon>Bacteria</taxon>
        <taxon>Bacillati</taxon>
        <taxon>Bacillota</taxon>
        <taxon>Bacilli</taxon>
        <taxon>Bacillales</taxon>
        <taxon>Paenibacillaceae</taxon>
        <taxon>Paenibacillus</taxon>
    </lineage>
</organism>